<keyword evidence="2 4" id="KW-0238">DNA-binding</keyword>
<dbReference type="AlphaFoldDB" id="A0A916V154"/>
<accession>A0A916V154</accession>
<keyword evidence="8" id="KW-1185">Reference proteome</keyword>
<evidence type="ECO:0000256" key="2">
    <source>
        <dbReference type="ARBA" id="ARBA00023125"/>
    </source>
</evidence>
<dbReference type="PANTHER" id="PTHR30055:SF234">
    <property type="entry name" value="HTH-TYPE TRANSCRIPTIONAL REGULATOR BETI"/>
    <property type="match status" value="1"/>
</dbReference>
<dbReference type="EMBL" id="BMED01000006">
    <property type="protein sequence ID" value="GGC95593.1"/>
    <property type="molecule type" value="Genomic_DNA"/>
</dbReference>
<keyword evidence="1" id="KW-0805">Transcription regulation</keyword>
<dbReference type="PROSITE" id="PS50977">
    <property type="entry name" value="HTH_TETR_2"/>
    <property type="match status" value="1"/>
</dbReference>
<gene>
    <name evidence="7" type="ORF">GCM10011396_48720</name>
</gene>
<dbReference type="PANTHER" id="PTHR30055">
    <property type="entry name" value="HTH-TYPE TRANSCRIPTIONAL REGULATOR RUTR"/>
    <property type="match status" value="1"/>
</dbReference>
<evidence type="ECO:0000259" key="6">
    <source>
        <dbReference type="PROSITE" id="PS50977"/>
    </source>
</evidence>
<dbReference type="Pfam" id="PF00440">
    <property type="entry name" value="TetR_N"/>
    <property type="match status" value="1"/>
</dbReference>
<evidence type="ECO:0000313" key="7">
    <source>
        <dbReference type="EMBL" id="GGC95593.1"/>
    </source>
</evidence>
<dbReference type="Gene3D" id="1.10.357.10">
    <property type="entry name" value="Tetracycline Repressor, domain 2"/>
    <property type="match status" value="1"/>
</dbReference>
<dbReference type="GO" id="GO:0003700">
    <property type="term" value="F:DNA-binding transcription factor activity"/>
    <property type="evidence" value="ECO:0007669"/>
    <property type="project" value="TreeGrafter"/>
</dbReference>
<evidence type="ECO:0000313" key="8">
    <source>
        <dbReference type="Proteomes" id="UP000637423"/>
    </source>
</evidence>
<reference evidence="7" key="1">
    <citation type="journal article" date="2014" name="Int. J. Syst. Evol. Microbiol.">
        <title>Complete genome sequence of Corynebacterium casei LMG S-19264T (=DSM 44701T), isolated from a smear-ripened cheese.</title>
        <authorList>
            <consortium name="US DOE Joint Genome Institute (JGI-PGF)"/>
            <person name="Walter F."/>
            <person name="Albersmeier A."/>
            <person name="Kalinowski J."/>
            <person name="Ruckert C."/>
        </authorList>
    </citation>
    <scope>NUCLEOTIDE SEQUENCE</scope>
    <source>
        <strain evidence="7">CGMCC 1.10998</strain>
    </source>
</reference>
<dbReference type="GO" id="GO:0000976">
    <property type="term" value="F:transcription cis-regulatory region binding"/>
    <property type="evidence" value="ECO:0007669"/>
    <property type="project" value="TreeGrafter"/>
</dbReference>
<sequence length="224" mass="24855">MAKSSAAATDKPKAEGASKPLKRPSQARAKFTIQAIYDAFVRIWQQQGWAGVTTRALALETGIAVGTLYDYFPNKQAVLSGYVRHCVEQLLDCLQRQVVEAEGLDWKQRVQRLVALTCGAEQAGLAYFDHDMLMLEGQIAEAKHHSRVYQELMQKWQAAFAACPDMPQQPAEETVQALLLAAWGGRRYLLLVQPAGMDLQGWSAEMARLFYEVLDKAKGKPGNA</sequence>
<reference evidence="7" key="2">
    <citation type="submission" date="2020-09" db="EMBL/GenBank/DDBJ databases">
        <authorList>
            <person name="Sun Q."/>
            <person name="Zhou Y."/>
        </authorList>
    </citation>
    <scope>NUCLEOTIDE SEQUENCE</scope>
    <source>
        <strain evidence="7">CGMCC 1.10998</strain>
    </source>
</reference>
<feature type="DNA-binding region" description="H-T-H motif" evidence="4">
    <location>
        <begin position="53"/>
        <end position="72"/>
    </location>
</feature>
<evidence type="ECO:0000256" key="5">
    <source>
        <dbReference type="SAM" id="MobiDB-lite"/>
    </source>
</evidence>
<comment type="caution">
    <text evidence="7">The sequence shown here is derived from an EMBL/GenBank/DDBJ whole genome shotgun (WGS) entry which is preliminary data.</text>
</comment>
<evidence type="ECO:0000256" key="1">
    <source>
        <dbReference type="ARBA" id="ARBA00023015"/>
    </source>
</evidence>
<feature type="domain" description="HTH tetR-type" evidence="6">
    <location>
        <begin position="30"/>
        <end position="90"/>
    </location>
</feature>
<organism evidence="7 8">
    <name type="scientific">Undibacterium terreum</name>
    <dbReference type="NCBI Taxonomy" id="1224302"/>
    <lineage>
        <taxon>Bacteria</taxon>
        <taxon>Pseudomonadati</taxon>
        <taxon>Pseudomonadota</taxon>
        <taxon>Betaproteobacteria</taxon>
        <taxon>Burkholderiales</taxon>
        <taxon>Oxalobacteraceae</taxon>
        <taxon>Undibacterium</taxon>
    </lineage>
</organism>
<dbReference type="InterPro" id="IPR009057">
    <property type="entry name" value="Homeodomain-like_sf"/>
</dbReference>
<evidence type="ECO:0000256" key="4">
    <source>
        <dbReference type="PROSITE-ProRule" id="PRU00335"/>
    </source>
</evidence>
<dbReference type="SUPFAM" id="SSF46689">
    <property type="entry name" value="Homeodomain-like"/>
    <property type="match status" value="1"/>
</dbReference>
<keyword evidence="3" id="KW-0804">Transcription</keyword>
<name>A0A916V154_9BURK</name>
<evidence type="ECO:0000256" key="3">
    <source>
        <dbReference type="ARBA" id="ARBA00023163"/>
    </source>
</evidence>
<protein>
    <recommendedName>
        <fullName evidence="6">HTH tetR-type domain-containing protein</fullName>
    </recommendedName>
</protein>
<dbReference type="RefSeq" id="WP_188568741.1">
    <property type="nucleotide sequence ID" value="NZ_BMED01000006.1"/>
</dbReference>
<feature type="region of interest" description="Disordered" evidence="5">
    <location>
        <begin position="1"/>
        <end position="23"/>
    </location>
</feature>
<dbReference type="Proteomes" id="UP000637423">
    <property type="component" value="Unassembled WGS sequence"/>
</dbReference>
<proteinExistence type="predicted"/>
<dbReference type="InterPro" id="IPR050109">
    <property type="entry name" value="HTH-type_TetR-like_transc_reg"/>
</dbReference>
<dbReference type="InterPro" id="IPR001647">
    <property type="entry name" value="HTH_TetR"/>
</dbReference>